<evidence type="ECO:0000256" key="1">
    <source>
        <dbReference type="SAM" id="MobiDB-lite"/>
    </source>
</evidence>
<name>A0A818XLI7_9BILA</name>
<dbReference type="Proteomes" id="UP000663887">
    <property type="component" value="Unassembled WGS sequence"/>
</dbReference>
<protein>
    <submittedName>
        <fullName evidence="3">Uncharacterized protein</fullName>
    </submittedName>
</protein>
<evidence type="ECO:0000313" key="4">
    <source>
        <dbReference type="Proteomes" id="UP000663842"/>
    </source>
</evidence>
<dbReference type="AlphaFoldDB" id="A0A818XLI7"/>
<proteinExistence type="predicted"/>
<accession>A0A818XLI7</accession>
<comment type="caution">
    <text evidence="3">The sequence shown here is derived from an EMBL/GenBank/DDBJ whole genome shotgun (WGS) entry which is preliminary data.</text>
</comment>
<evidence type="ECO:0000313" key="3">
    <source>
        <dbReference type="EMBL" id="CAF3740880.1"/>
    </source>
</evidence>
<dbReference type="Proteomes" id="UP000663842">
    <property type="component" value="Unassembled WGS sequence"/>
</dbReference>
<sequence length="164" mass="19009">MSNPTGVYSNRVLKQKFKRAKQKMNFQRIISSDSDSSSTVDLHDDNEDNLTDNEATHHRTDKFLEENYVPDNYDNKDSGIGNLVSYDCSSLLYENATITTQEAVNRLMQFVFIKSNFDKNKVITMMRLIKSILHSLNKLPIMFRQILRTYGKIPSSIEKCYSHN</sequence>
<gene>
    <name evidence="3" type="ORF">UXM345_LOCUS1420</name>
    <name evidence="2" type="ORF">XDN619_LOCUS14805</name>
</gene>
<evidence type="ECO:0000313" key="2">
    <source>
        <dbReference type="EMBL" id="CAF2081291.1"/>
    </source>
</evidence>
<organism evidence="3 4">
    <name type="scientific">Rotaria magnacalcarata</name>
    <dbReference type="NCBI Taxonomy" id="392030"/>
    <lineage>
        <taxon>Eukaryota</taxon>
        <taxon>Metazoa</taxon>
        <taxon>Spiralia</taxon>
        <taxon>Gnathifera</taxon>
        <taxon>Rotifera</taxon>
        <taxon>Eurotatoria</taxon>
        <taxon>Bdelloidea</taxon>
        <taxon>Philodinida</taxon>
        <taxon>Philodinidae</taxon>
        <taxon>Rotaria</taxon>
    </lineage>
</organism>
<feature type="region of interest" description="Disordered" evidence="1">
    <location>
        <begin position="34"/>
        <end position="57"/>
    </location>
</feature>
<reference evidence="3" key="1">
    <citation type="submission" date="2021-02" db="EMBL/GenBank/DDBJ databases">
        <authorList>
            <person name="Nowell W R."/>
        </authorList>
    </citation>
    <scope>NUCLEOTIDE SEQUENCE</scope>
</reference>
<dbReference type="EMBL" id="CAJNRG010005925">
    <property type="protein sequence ID" value="CAF2081291.1"/>
    <property type="molecule type" value="Genomic_DNA"/>
</dbReference>
<dbReference type="EMBL" id="CAJOBF010000077">
    <property type="protein sequence ID" value="CAF3740880.1"/>
    <property type="molecule type" value="Genomic_DNA"/>
</dbReference>